<evidence type="ECO:0000256" key="5">
    <source>
        <dbReference type="ARBA" id="ARBA00022729"/>
    </source>
</evidence>
<keyword evidence="3 9" id="KW-0645">Protease</keyword>
<dbReference type="GO" id="GO:0008235">
    <property type="term" value="F:metalloexopeptidase activity"/>
    <property type="evidence" value="ECO:0007669"/>
    <property type="project" value="InterPro"/>
</dbReference>
<evidence type="ECO:0000256" key="7">
    <source>
        <dbReference type="ARBA" id="ARBA00022833"/>
    </source>
</evidence>
<accession>A0A0C3B2S6</accession>
<feature type="region of interest" description="Disordered" evidence="10">
    <location>
        <begin position="408"/>
        <end position="456"/>
    </location>
</feature>
<dbReference type="Proteomes" id="UP000054097">
    <property type="component" value="Unassembled WGS sequence"/>
</dbReference>
<feature type="chain" id="PRO_5005111014" description="Peptide hydrolase" evidence="9">
    <location>
        <begin position="26"/>
        <end position="456"/>
    </location>
</feature>
<evidence type="ECO:0000256" key="6">
    <source>
        <dbReference type="ARBA" id="ARBA00022801"/>
    </source>
</evidence>
<sequence>MLSLSLVTLVTFATSPFFTFPQIYACNSHDSEPPALWLAGLRNSTGMTAPLMSGAGVRKIRFGPGTSPVLITEAEKDELEKTRIRYFDVTEHDLEATRAERLDAGFASLASFPSGPTHQDAVKAVISTLSVENLKTDLAVLSAYNNRYYKSTTGVQASNELVTKLKSIAAAAPGTGGAISVNSFAHTFSMPSVIGRIEGTNSSAPVVIIGAHLDSINQNSPSTGRAPGSDDDGTGSVNLIEAFRKMTASGFKPANPVEYHWYAGEEAGLLGSAAIANAYAKKGTSVKGMLQLDMTGYVKPGTSPVVGFITDHVDPALTTFTKTLVNTYLTGIGIAESQCGYACSDHASWTSAGYSSVMPFESTFGNDNPNIHGTGDVVTVNGFDFNHAHEFTKLAVAFLMELSLPTTSTPGTTTSRASTTSTTRASTASTTTTRTTTTSPKTSSTARTTSTSSCPW</sequence>
<evidence type="ECO:0000313" key="12">
    <source>
        <dbReference type="EMBL" id="KIM25831.1"/>
    </source>
</evidence>
<reference evidence="12 13" key="1">
    <citation type="submission" date="2014-04" db="EMBL/GenBank/DDBJ databases">
        <authorList>
            <consortium name="DOE Joint Genome Institute"/>
            <person name="Kuo A."/>
            <person name="Zuccaro A."/>
            <person name="Kohler A."/>
            <person name="Nagy L.G."/>
            <person name="Floudas D."/>
            <person name="Copeland A."/>
            <person name="Barry K.W."/>
            <person name="Cichocki N."/>
            <person name="Veneault-Fourrey C."/>
            <person name="LaButti K."/>
            <person name="Lindquist E.A."/>
            <person name="Lipzen A."/>
            <person name="Lundell T."/>
            <person name="Morin E."/>
            <person name="Murat C."/>
            <person name="Sun H."/>
            <person name="Tunlid A."/>
            <person name="Henrissat B."/>
            <person name="Grigoriev I.V."/>
            <person name="Hibbett D.S."/>
            <person name="Martin F."/>
            <person name="Nordberg H.P."/>
            <person name="Cantor M.N."/>
            <person name="Hua S.X."/>
        </authorList>
    </citation>
    <scope>NUCLEOTIDE SEQUENCE [LARGE SCALE GENOMIC DNA]</scope>
    <source>
        <strain evidence="12 13">MAFF 305830</strain>
    </source>
</reference>
<feature type="domain" description="Peptidase M28" evidence="11">
    <location>
        <begin position="193"/>
        <end position="378"/>
    </location>
</feature>
<dbReference type="STRING" id="933852.A0A0C3B2S6"/>
<dbReference type="InterPro" id="IPR045175">
    <property type="entry name" value="M28_fam"/>
</dbReference>
<evidence type="ECO:0000256" key="10">
    <source>
        <dbReference type="SAM" id="MobiDB-lite"/>
    </source>
</evidence>
<dbReference type="EC" id="3.4.-.-" evidence="9"/>
<comment type="cofactor">
    <cofactor evidence="1">
        <name>Zn(2+)</name>
        <dbReference type="ChEBI" id="CHEBI:29105"/>
    </cofactor>
</comment>
<dbReference type="HOGENOM" id="CLU_025866_0_0_1"/>
<protein>
    <recommendedName>
        <fullName evidence="9">Peptide hydrolase</fullName>
        <ecNumber evidence="9">3.4.-.-</ecNumber>
    </recommendedName>
</protein>
<evidence type="ECO:0000256" key="9">
    <source>
        <dbReference type="RuleBase" id="RU361240"/>
    </source>
</evidence>
<dbReference type="Pfam" id="PF04389">
    <property type="entry name" value="Peptidase_M28"/>
    <property type="match status" value="1"/>
</dbReference>
<evidence type="ECO:0000256" key="8">
    <source>
        <dbReference type="ARBA" id="ARBA00043962"/>
    </source>
</evidence>
<dbReference type="EMBL" id="KN824311">
    <property type="protein sequence ID" value="KIM25831.1"/>
    <property type="molecule type" value="Genomic_DNA"/>
</dbReference>
<name>A0A0C3B2S6_SERVB</name>
<organism evidence="12 13">
    <name type="scientific">Serendipita vermifera MAFF 305830</name>
    <dbReference type="NCBI Taxonomy" id="933852"/>
    <lineage>
        <taxon>Eukaryota</taxon>
        <taxon>Fungi</taxon>
        <taxon>Dikarya</taxon>
        <taxon>Basidiomycota</taxon>
        <taxon>Agaricomycotina</taxon>
        <taxon>Agaricomycetes</taxon>
        <taxon>Sebacinales</taxon>
        <taxon>Serendipitaceae</taxon>
        <taxon>Serendipita</taxon>
    </lineage>
</organism>
<dbReference type="InterPro" id="IPR007484">
    <property type="entry name" value="Peptidase_M28"/>
</dbReference>
<feature type="signal peptide" evidence="9">
    <location>
        <begin position="1"/>
        <end position="25"/>
    </location>
</feature>
<reference evidence="13" key="2">
    <citation type="submission" date="2015-01" db="EMBL/GenBank/DDBJ databases">
        <title>Evolutionary Origins and Diversification of the Mycorrhizal Mutualists.</title>
        <authorList>
            <consortium name="DOE Joint Genome Institute"/>
            <consortium name="Mycorrhizal Genomics Consortium"/>
            <person name="Kohler A."/>
            <person name="Kuo A."/>
            <person name="Nagy L.G."/>
            <person name="Floudas D."/>
            <person name="Copeland A."/>
            <person name="Barry K.W."/>
            <person name="Cichocki N."/>
            <person name="Veneault-Fourrey C."/>
            <person name="LaButti K."/>
            <person name="Lindquist E.A."/>
            <person name="Lipzen A."/>
            <person name="Lundell T."/>
            <person name="Morin E."/>
            <person name="Murat C."/>
            <person name="Riley R."/>
            <person name="Ohm R."/>
            <person name="Sun H."/>
            <person name="Tunlid A."/>
            <person name="Henrissat B."/>
            <person name="Grigoriev I.V."/>
            <person name="Hibbett D.S."/>
            <person name="Martin F."/>
        </authorList>
    </citation>
    <scope>NUCLEOTIDE SEQUENCE [LARGE SCALE GENOMIC DNA]</scope>
    <source>
        <strain evidence="13">MAFF 305830</strain>
    </source>
</reference>
<dbReference type="CDD" id="cd03879">
    <property type="entry name" value="M28_AAP"/>
    <property type="match status" value="1"/>
</dbReference>
<dbReference type="GO" id="GO:0004177">
    <property type="term" value="F:aminopeptidase activity"/>
    <property type="evidence" value="ECO:0007669"/>
    <property type="project" value="UniProtKB-KW"/>
</dbReference>
<dbReference type="GO" id="GO:0006508">
    <property type="term" value="P:proteolysis"/>
    <property type="evidence" value="ECO:0007669"/>
    <property type="project" value="UniProtKB-KW"/>
</dbReference>
<gene>
    <name evidence="12" type="ORF">M408DRAFT_73840</name>
</gene>
<evidence type="ECO:0000256" key="1">
    <source>
        <dbReference type="ARBA" id="ARBA00001947"/>
    </source>
</evidence>
<evidence type="ECO:0000259" key="11">
    <source>
        <dbReference type="Pfam" id="PF04389"/>
    </source>
</evidence>
<dbReference type="SUPFAM" id="SSF53187">
    <property type="entry name" value="Zn-dependent exopeptidases"/>
    <property type="match status" value="1"/>
</dbReference>
<dbReference type="OrthoDB" id="2214at2759"/>
<dbReference type="Gene3D" id="3.40.630.10">
    <property type="entry name" value="Zn peptidases"/>
    <property type="match status" value="1"/>
</dbReference>
<dbReference type="PANTHER" id="PTHR12147">
    <property type="entry name" value="METALLOPEPTIDASE M28 FAMILY MEMBER"/>
    <property type="match status" value="1"/>
</dbReference>
<dbReference type="GO" id="GO:0046872">
    <property type="term" value="F:metal ion binding"/>
    <property type="evidence" value="ECO:0007669"/>
    <property type="project" value="UniProtKB-KW"/>
</dbReference>
<keyword evidence="13" id="KW-1185">Reference proteome</keyword>
<keyword evidence="4 9" id="KW-0479">Metal-binding</keyword>
<comment type="similarity">
    <text evidence="8">Belongs to the peptidase M28 family. M28E subfamily.</text>
</comment>
<keyword evidence="5 9" id="KW-0732">Signal</keyword>
<keyword evidence="2" id="KW-0031">Aminopeptidase</keyword>
<dbReference type="AlphaFoldDB" id="A0A0C3B2S6"/>
<keyword evidence="7 9" id="KW-0862">Zinc</keyword>
<evidence type="ECO:0000256" key="2">
    <source>
        <dbReference type="ARBA" id="ARBA00022438"/>
    </source>
</evidence>
<evidence type="ECO:0000256" key="3">
    <source>
        <dbReference type="ARBA" id="ARBA00022670"/>
    </source>
</evidence>
<proteinExistence type="inferred from homology"/>
<keyword evidence="6 9" id="KW-0378">Hydrolase</keyword>
<evidence type="ECO:0000313" key="13">
    <source>
        <dbReference type="Proteomes" id="UP000054097"/>
    </source>
</evidence>
<dbReference type="PANTHER" id="PTHR12147:SF56">
    <property type="entry name" value="AMINOPEPTIDASE YDR415C-RELATED"/>
    <property type="match status" value="1"/>
</dbReference>
<evidence type="ECO:0000256" key="4">
    <source>
        <dbReference type="ARBA" id="ARBA00022723"/>
    </source>
</evidence>